<dbReference type="Pfam" id="PF02082">
    <property type="entry name" value="Rrf2"/>
    <property type="match status" value="1"/>
</dbReference>
<comment type="caution">
    <text evidence="2">The sequence shown here is derived from an EMBL/GenBank/DDBJ whole genome shotgun (WGS) entry which is preliminary data.</text>
</comment>
<reference evidence="2" key="2">
    <citation type="submission" date="2021-09" db="EMBL/GenBank/DDBJ databases">
        <authorList>
            <person name="Gilroy R."/>
        </authorList>
    </citation>
    <scope>NUCLEOTIDE SEQUENCE</scope>
    <source>
        <strain evidence="2">ChiSjej5B23-16112</strain>
    </source>
</reference>
<evidence type="ECO:0000313" key="3">
    <source>
        <dbReference type="Proteomes" id="UP000769156"/>
    </source>
</evidence>
<dbReference type="GO" id="GO:0005829">
    <property type="term" value="C:cytosol"/>
    <property type="evidence" value="ECO:0007669"/>
    <property type="project" value="TreeGrafter"/>
</dbReference>
<dbReference type="NCBIfam" id="TIGR00738">
    <property type="entry name" value="rrf2_super"/>
    <property type="match status" value="1"/>
</dbReference>
<dbReference type="PANTHER" id="PTHR33221:SF5">
    <property type="entry name" value="HTH-TYPE TRANSCRIPTIONAL REGULATOR ISCR"/>
    <property type="match status" value="1"/>
</dbReference>
<dbReference type="SUPFAM" id="SSF46785">
    <property type="entry name" value="Winged helix' DNA-binding domain"/>
    <property type="match status" value="1"/>
</dbReference>
<accession>A0A921I2K7</accession>
<protein>
    <submittedName>
        <fullName evidence="2">Rrf2 family transcriptional regulator</fullName>
    </submittedName>
</protein>
<dbReference type="Gene3D" id="1.10.10.10">
    <property type="entry name" value="Winged helix-like DNA-binding domain superfamily/Winged helix DNA-binding domain"/>
    <property type="match status" value="1"/>
</dbReference>
<proteinExistence type="predicted"/>
<dbReference type="InterPro" id="IPR000944">
    <property type="entry name" value="Tscrpt_reg_Rrf2"/>
</dbReference>
<dbReference type="Proteomes" id="UP000769156">
    <property type="component" value="Unassembled WGS sequence"/>
</dbReference>
<dbReference type="InterPro" id="IPR036388">
    <property type="entry name" value="WH-like_DNA-bd_sf"/>
</dbReference>
<gene>
    <name evidence="2" type="ORF">K8V82_09235</name>
</gene>
<name>A0A921I2K7_9FIRM</name>
<evidence type="ECO:0000313" key="2">
    <source>
        <dbReference type="EMBL" id="HJF94955.1"/>
    </source>
</evidence>
<dbReference type="InterPro" id="IPR030489">
    <property type="entry name" value="TR_Rrf2-type_CS"/>
</dbReference>
<dbReference type="GO" id="GO:0003700">
    <property type="term" value="F:DNA-binding transcription factor activity"/>
    <property type="evidence" value="ECO:0007669"/>
    <property type="project" value="TreeGrafter"/>
</dbReference>
<evidence type="ECO:0000256" key="1">
    <source>
        <dbReference type="ARBA" id="ARBA00023125"/>
    </source>
</evidence>
<dbReference type="PANTHER" id="PTHR33221">
    <property type="entry name" value="WINGED HELIX-TURN-HELIX TRANSCRIPTIONAL REGULATOR, RRF2 FAMILY"/>
    <property type="match status" value="1"/>
</dbReference>
<dbReference type="GO" id="GO:0003677">
    <property type="term" value="F:DNA binding"/>
    <property type="evidence" value="ECO:0007669"/>
    <property type="project" value="UniProtKB-KW"/>
</dbReference>
<keyword evidence="1" id="KW-0238">DNA-binding</keyword>
<dbReference type="InterPro" id="IPR036390">
    <property type="entry name" value="WH_DNA-bd_sf"/>
</dbReference>
<dbReference type="PROSITE" id="PS51197">
    <property type="entry name" value="HTH_RRF2_2"/>
    <property type="match status" value="1"/>
</dbReference>
<dbReference type="AlphaFoldDB" id="A0A921I2K7"/>
<organism evidence="2 3">
    <name type="scientific">Lachnoclostridium phocaeense</name>
    <dbReference type="NCBI Taxonomy" id="1871021"/>
    <lineage>
        <taxon>Bacteria</taxon>
        <taxon>Bacillati</taxon>
        <taxon>Bacillota</taxon>
        <taxon>Clostridia</taxon>
        <taxon>Lachnospirales</taxon>
        <taxon>Lachnospiraceae</taxon>
    </lineage>
</organism>
<dbReference type="EMBL" id="DYVY01000152">
    <property type="protein sequence ID" value="HJF94955.1"/>
    <property type="molecule type" value="Genomic_DNA"/>
</dbReference>
<dbReference type="PROSITE" id="PS01332">
    <property type="entry name" value="HTH_RRF2_1"/>
    <property type="match status" value="1"/>
</dbReference>
<reference evidence="2" key="1">
    <citation type="journal article" date="2021" name="PeerJ">
        <title>Extensive microbial diversity within the chicken gut microbiome revealed by metagenomics and culture.</title>
        <authorList>
            <person name="Gilroy R."/>
            <person name="Ravi A."/>
            <person name="Getino M."/>
            <person name="Pursley I."/>
            <person name="Horton D.L."/>
            <person name="Alikhan N.F."/>
            <person name="Baker D."/>
            <person name="Gharbi K."/>
            <person name="Hall N."/>
            <person name="Watson M."/>
            <person name="Adriaenssens E.M."/>
            <person name="Foster-Nyarko E."/>
            <person name="Jarju S."/>
            <person name="Secka A."/>
            <person name="Antonio M."/>
            <person name="Oren A."/>
            <person name="Chaudhuri R.R."/>
            <person name="La Ragione R."/>
            <person name="Hildebrand F."/>
            <person name="Pallen M.J."/>
        </authorList>
    </citation>
    <scope>NUCLEOTIDE SEQUENCE</scope>
    <source>
        <strain evidence="2">ChiSjej5B23-16112</strain>
    </source>
</reference>
<sequence>MKISTKGRYGLRALVDLAVNVSGQPVPLTAIAARQRMSVNYLEQVFGQLRRGGILQSTKGAGGGYSLSRDPSCITVREILEVLEGPFCITNADRDGREDKISRAVRALLWEEIDRRTACLLEEKTLNDLIKKEADPDKAGKQVHAETDA</sequence>